<evidence type="ECO:0000256" key="4">
    <source>
        <dbReference type="ARBA" id="ARBA00022692"/>
    </source>
</evidence>
<dbReference type="InterPro" id="IPR026571">
    <property type="entry name" value="Tmem186"/>
</dbReference>
<evidence type="ECO:0000256" key="3">
    <source>
        <dbReference type="ARBA" id="ARBA00014604"/>
    </source>
</evidence>
<keyword evidence="11" id="KW-1185">Reference proteome</keyword>
<accession>A0A7M7JQ98</accession>
<dbReference type="KEGG" id="vde:111245437"/>
<dbReference type="Proteomes" id="UP000594260">
    <property type="component" value="Unplaced"/>
</dbReference>
<protein>
    <recommendedName>
        <fullName evidence="3">Transmembrane protein 186</fullName>
    </recommendedName>
</protein>
<evidence type="ECO:0000256" key="2">
    <source>
        <dbReference type="ARBA" id="ARBA00007020"/>
    </source>
</evidence>
<evidence type="ECO:0000256" key="6">
    <source>
        <dbReference type="ARBA" id="ARBA00022989"/>
    </source>
</evidence>
<dbReference type="GO" id="GO:0005743">
    <property type="term" value="C:mitochondrial inner membrane"/>
    <property type="evidence" value="ECO:0007669"/>
    <property type="project" value="UniProtKB-SubCell"/>
</dbReference>
<keyword evidence="6" id="KW-1133">Transmembrane helix</keyword>
<dbReference type="OrthoDB" id="6147888at2759"/>
<dbReference type="PANTHER" id="PTHR13603:SF1">
    <property type="entry name" value="TRANSMEMBRANE PROTEIN 186"/>
    <property type="match status" value="1"/>
</dbReference>
<dbReference type="AlphaFoldDB" id="A0A7M7JQ98"/>
<evidence type="ECO:0000313" key="10">
    <source>
        <dbReference type="EnsemblMetazoa" id="XP_022649544"/>
    </source>
</evidence>
<evidence type="ECO:0000256" key="1">
    <source>
        <dbReference type="ARBA" id="ARBA00004448"/>
    </source>
</evidence>
<reference evidence="10" key="1">
    <citation type="submission" date="2021-01" db="UniProtKB">
        <authorList>
            <consortium name="EnsemblMetazoa"/>
        </authorList>
    </citation>
    <scope>IDENTIFICATION</scope>
</reference>
<evidence type="ECO:0000256" key="7">
    <source>
        <dbReference type="ARBA" id="ARBA00023128"/>
    </source>
</evidence>
<dbReference type="EnsemblMetazoa" id="XM_022793808">
    <property type="protein sequence ID" value="XP_022649543"/>
    <property type="gene ID" value="LOC111245437"/>
</dbReference>
<dbReference type="InParanoid" id="A0A7M7JQ98"/>
<evidence type="ECO:0000313" key="11">
    <source>
        <dbReference type="Proteomes" id="UP000594260"/>
    </source>
</evidence>
<comment type="similarity">
    <text evidence="2">Belongs to the TMEM186 family.</text>
</comment>
<name>A0A7M7JQ98_VARDE</name>
<evidence type="ECO:0000256" key="5">
    <source>
        <dbReference type="ARBA" id="ARBA00022792"/>
    </source>
</evidence>
<comment type="subcellular location">
    <subcellularLocation>
        <location evidence="1">Mitochondrion inner membrane</location>
        <topology evidence="1">Multi-pass membrane protein</topology>
    </subcellularLocation>
</comment>
<dbReference type="FunCoup" id="A0A7M7JQ98">
    <property type="interactions" value="1604"/>
</dbReference>
<keyword evidence="5" id="KW-0999">Mitochondrion inner membrane</keyword>
<dbReference type="RefSeq" id="XP_022649543.1">
    <property type="nucleotide sequence ID" value="XM_022793808.1"/>
</dbReference>
<organism evidence="10 11">
    <name type="scientific">Varroa destructor</name>
    <name type="common">Honeybee mite</name>
    <dbReference type="NCBI Taxonomy" id="109461"/>
    <lineage>
        <taxon>Eukaryota</taxon>
        <taxon>Metazoa</taxon>
        <taxon>Ecdysozoa</taxon>
        <taxon>Arthropoda</taxon>
        <taxon>Chelicerata</taxon>
        <taxon>Arachnida</taxon>
        <taxon>Acari</taxon>
        <taxon>Parasitiformes</taxon>
        <taxon>Mesostigmata</taxon>
        <taxon>Gamasina</taxon>
        <taxon>Dermanyssoidea</taxon>
        <taxon>Varroidae</taxon>
        <taxon>Varroa</taxon>
    </lineage>
</organism>
<dbReference type="PANTHER" id="PTHR13603">
    <property type="entry name" value="TRANSMEMBRANE PROTEIN 186"/>
    <property type="match status" value="1"/>
</dbReference>
<feature type="region of interest" description="Disordered" evidence="9">
    <location>
        <begin position="52"/>
        <end position="71"/>
    </location>
</feature>
<evidence type="ECO:0000256" key="8">
    <source>
        <dbReference type="ARBA" id="ARBA00023136"/>
    </source>
</evidence>
<keyword evidence="8" id="KW-0472">Membrane</keyword>
<keyword evidence="7" id="KW-0496">Mitochondrion</keyword>
<dbReference type="GeneID" id="111245437"/>
<evidence type="ECO:0000256" key="9">
    <source>
        <dbReference type="SAM" id="MobiDB-lite"/>
    </source>
</evidence>
<keyword evidence="4" id="KW-0812">Transmembrane</keyword>
<dbReference type="OMA" id="WARYAPA"/>
<sequence>MPATARFILYLSRGFPRTSTSFGSSDTSSFNWARYAPAVTMSISHRLWSSKSLGTPETKSTPQPTPNFPEKHQVETTELHVEKHPLDTEEWSRVYRFPYIVAVHRLIRLKLYQTVASVLTVPPIMWAYYTQTITIDQASCMVGITTTAVVFLYIAGHLSERFIGAVYENQGKDKVRLAHLTFFGHRKDIIVDSNDIMDLSDVGEKAENLYIRIYRISQPKDPLILFPHYGGIENHEAFERIFGFKKRTPVFRVTKVTKK</sequence>
<dbReference type="RefSeq" id="XP_022649544.1">
    <property type="nucleotide sequence ID" value="XM_022793809.1"/>
</dbReference>
<dbReference type="EnsemblMetazoa" id="XM_022793809">
    <property type="protein sequence ID" value="XP_022649544"/>
    <property type="gene ID" value="LOC111245437"/>
</dbReference>
<proteinExistence type="inferred from homology"/>
<feature type="compositionally biased region" description="Polar residues" evidence="9">
    <location>
        <begin position="52"/>
        <end position="62"/>
    </location>
</feature>